<name>A0A9J5XX74_SOLCO</name>
<accession>A0A9J5XX74</accession>
<dbReference type="AlphaFoldDB" id="A0A9J5XX74"/>
<protein>
    <submittedName>
        <fullName evidence="2">Uncharacterized protein</fullName>
    </submittedName>
</protein>
<evidence type="ECO:0000256" key="1">
    <source>
        <dbReference type="SAM" id="MobiDB-lite"/>
    </source>
</evidence>
<dbReference type="EMBL" id="JACXVP010000008">
    <property type="protein sequence ID" value="KAG5592223.1"/>
    <property type="molecule type" value="Genomic_DNA"/>
</dbReference>
<feature type="region of interest" description="Disordered" evidence="1">
    <location>
        <begin position="23"/>
        <end position="62"/>
    </location>
</feature>
<reference evidence="2 3" key="1">
    <citation type="submission" date="2020-09" db="EMBL/GenBank/DDBJ databases">
        <title>De no assembly of potato wild relative species, Solanum commersonii.</title>
        <authorList>
            <person name="Cho K."/>
        </authorList>
    </citation>
    <scope>NUCLEOTIDE SEQUENCE [LARGE SCALE GENOMIC DNA]</scope>
    <source>
        <strain evidence="2">LZ3.2</strain>
        <tissue evidence="2">Leaf</tissue>
    </source>
</reference>
<organism evidence="2 3">
    <name type="scientific">Solanum commersonii</name>
    <name type="common">Commerson's wild potato</name>
    <name type="synonym">Commerson's nightshade</name>
    <dbReference type="NCBI Taxonomy" id="4109"/>
    <lineage>
        <taxon>Eukaryota</taxon>
        <taxon>Viridiplantae</taxon>
        <taxon>Streptophyta</taxon>
        <taxon>Embryophyta</taxon>
        <taxon>Tracheophyta</taxon>
        <taxon>Spermatophyta</taxon>
        <taxon>Magnoliopsida</taxon>
        <taxon>eudicotyledons</taxon>
        <taxon>Gunneridae</taxon>
        <taxon>Pentapetalae</taxon>
        <taxon>asterids</taxon>
        <taxon>lamiids</taxon>
        <taxon>Solanales</taxon>
        <taxon>Solanaceae</taxon>
        <taxon>Solanoideae</taxon>
        <taxon>Solaneae</taxon>
        <taxon>Solanum</taxon>
    </lineage>
</organism>
<evidence type="ECO:0000313" key="2">
    <source>
        <dbReference type="EMBL" id="KAG5592223.1"/>
    </source>
</evidence>
<sequence>MDPTRQIWDTDSSVESGEGVLVRMQHQYPHPPVGSGKMSSMVKSISRSRSSSMEDVSSPSYQ</sequence>
<keyword evidence="3" id="KW-1185">Reference proteome</keyword>
<gene>
    <name evidence="2" type="ORF">H5410_042737</name>
</gene>
<proteinExistence type="predicted"/>
<comment type="caution">
    <text evidence="2">The sequence shown here is derived from an EMBL/GenBank/DDBJ whole genome shotgun (WGS) entry which is preliminary data.</text>
</comment>
<dbReference type="Proteomes" id="UP000824120">
    <property type="component" value="Chromosome 8"/>
</dbReference>
<evidence type="ECO:0000313" key="3">
    <source>
        <dbReference type="Proteomes" id="UP000824120"/>
    </source>
</evidence>
<feature type="compositionally biased region" description="Low complexity" evidence="1">
    <location>
        <begin position="39"/>
        <end position="62"/>
    </location>
</feature>